<dbReference type="RefSeq" id="XP_051447466.1">
    <property type="nucleotide sequence ID" value="XM_051584534.1"/>
</dbReference>
<reference evidence="2" key="2">
    <citation type="journal article" date="2022" name="Proc. Natl. Acad. Sci. U.S.A.">
        <title>Diploid-dominant life cycles characterize the early evolution of Fungi.</title>
        <authorList>
            <person name="Amses K.R."/>
            <person name="Simmons D.R."/>
            <person name="Longcore J.E."/>
            <person name="Mondo S.J."/>
            <person name="Seto K."/>
            <person name="Jeronimo G.H."/>
            <person name="Bonds A.E."/>
            <person name="Quandt C.A."/>
            <person name="Davis W.J."/>
            <person name="Chang Y."/>
            <person name="Federici B.A."/>
            <person name="Kuo A."/>
            <person name="LaButti K."/>
            <person name="Pangilinan J."/>
            <person name="Andreopoulos W."/>
            <person name="Tritt A."/>
            <person name="Riley R."/>
            <person name="Hundley H."/>
            <person name="Johnson J."/>
            <person name="Lipzen A."/>
            <person name="Barry K."/>
            <person name="Lang B.F."/>
            <person name="Cuomo C.A."/>
            <person name="Buchler N.E."/>
            <person name="Grigoriev I.V."/>
            <person name="Spatafora J.W."/>
            <person name="Stajich J.E."/>
            <person name="James T.Y."/>
        </authorList>
    </citation>
    <scope>NUCLEOTIDE SEQUENCE</scope>
    <source>
        <strain evidence="2">AG</strain>
    </source>
</reference>
<evidence type="ECO:0000313" key="2">
    <source>
        <dbReference type="EMBL" id="KAI8582462.1"/>
    </source>
</evidence>
<name>A0AAD5EFM0_UMBRA</name>
<sequence>MSVNEYCYWMELYRNVSVLPNVGSTVGSVSSPSDCGAFWTASVMVYNYTCDASNTCTTYYSSHGQMYPRVAGSEKCDVDVAVGPNLQPLTQYRSSGVHADMTSSQPITAIDYMLYDNLTPEDKLFEYSEWNVTNYKNFSIYGLDMLINAGCPICTKFTPGVYLQMCYYNCTQPPPNTLRDLVTSPTSSCPSLSSNANRKSSASKSVMLYGLVVGLAMILPIIQ</sequence>
<proteinExistence type="predicted"/>
<keyword evidence="1" id="KW-1133">Transmembrane helix</keyword>
<keyword evidence="1" id="KW-0472">Membrane</keyword>
<reference evidence="2" key="1">
    <citation type="submission" date="2021-06" db="EMBL/GenBank/DDBJ databases">
        <authorList>
            <consortium name="DOE Joint Genome Institute"/>
            <person name="Mondo S.J."/>
            <person name="Amses K.R."/>
            <person name="Simmons D.R."/>
            <person name="Longcore J.E."/>
            <person name="Seto K."/>
            <person name="Alves G.H."/>
            <person name="Bonds A.E."/>
            <person name="Quandt C.A."/>
            <person name="Davis W.J."/>
            <person name="Chang Y."/>
            <person name="Letcher P.M."/>
            <person name="Powell M.J."/>
            <person name="Kuo A."/>
            <person name="Labutti K."/>
            <person name="Pangilinan J."/>
            <person name="Andreopoulos W."/>
            <person name="Tritt A."/>
            <person name="Riley R."/>
            <person name="Hundley H."/>
            <person name="Johnson J."/>
            <person name="Lipzen A."/>
            <person name="Barry K."/>
            <person name="Berbee M.L."/>
            <person name="Buchler N.E."/>
            <person name="Grigoriev I.V."/>
            <person name="Spatafora J.W."/>
            <person name="Stajich J.E."/>
            <person name="James T.Y."/>
        </authorList>
    </citation>
    <scope>NUCLEOTIDE SEQUENCE</scope>
    <source>
        <strain evidence="2">AG</strain>
    </source>
</reference>
<dbReference type="Proteomes" id="UP001206595">
    <property type="component" value="Unassembled WGS sequence"/>
</dbReference>
<evidence type="ECO:0000313" key="3">
    <source>
        <dbReference type="Proteomes" id="UP001206595"/>
    </source>
</evidence>
<dbReference type="EMBL" id="MU620900">
    <property type="protein sequence ID" value="KAI8582462.1"/>
    <property type="molecule type" value="Genomic_DNA"/>
</dbReference>
<protein>
    <submittedName>
        <fullName evidence="2">Uncharacterized protein</fullName>
    </submittedName>
</protein>
<dbReference type="GeneID" id="75909884"/>
<organism evidence="2 3">
    <name type="scientific">Umbelopsis ramanniana AG</name>
    <dbReference type="NCBI Taxonomy" id="1314678"/>
    <lineage>
        <taxon>Eukaryota</taxon>
        <taxon>Fungi</taxon>
        <taxon>Fungi incertae sedis</taxon>
        <taxon>Mucoromycota</taxon>
        <taxon>Mucoromycotina</taxon>
        <taxon>Umbelopsidomycetes</taxon>
        <taxon>Umbelopsidales</taxon>
        <taxon>Umbelopsidaceae</taxon>
        <taxon>Umbelopsis</taxon>
    </lineage>
</organism>
<accession>A0AAD5EFM0</accession>
<gene>
    <name evidence="2" type="ORF">K450DRAFT_196841</name>
</gene>
<comment type="caution">
    <text evidence="2">The sequence shown here is derived from an EMBL/GenBank/DDBJ whole genome shotgun (WGS) entry which is preliminary data.</text>
</comment>
<evidence type="ECO:0000256" key="1">
    <source>
        <dbReference type="SAM" id="Phobius"/>
    </source>
</evidence>
<dbReference type="AlphaFoldDB" id="A0AAD5EFM0"/>
<keyword evidence="3" id="KW-1185">Reference proteome</keyword>
<keyword evidence="1" id="KW-0812">Transmembrane</keyword>
<feature type="transmembrane region" description="Helical" evidence="1">
    <location>
        <begin position="206"/>
        <end position="222"/>
    </location>
</feature>